<keyword evidence="2" id="KW-0812">Transmembrane</keyword>
<evidence type="ECO:0000313" key="3">
    <source>
        <dbReference type="EMBL" id="MFB9906487.1"/>
    </source>
</evidence>
<comment type="caution">
    <text evidence="3">The sequence shown here is derived from an EMBL/GenBank/DDBJ whole genome shotgun (WGS) entry which is preliminary data.</text>
</comment>
<keyword evidence="2" id="KW-1133">Transmembrane helix</keyword>
<keyword evidence="2" id="KW-0472">Membrane</keyword>
<keyword evidence="4" id="KW-1185">Reference proteome</keyword>
<accession>A0ABV6A006</accession>
<feature type="transmembrane region" description="Helical" evidence="2">
    <location>
        <begin position="41"/>
        <end position="61"/>
    </location>
</feature>
<gene>
    <name evidence="3" type="ORF">ACFFQA_21345</name>
</gene>
<evidence type="ECO:0000256" key="1">
    <source>
        <dbReference type="SAM" id="MobiDB-lite"/>
    </source>
</evidence>
<dbReference type="RefSeq" id="WP_377854883.1">
    <property type="nucleotide sequence ID" value="NZ_JBHLZU010000018.1"/>
</dbReference>
<feature type="region of interest" description="Disordered" evidence="1">
    <location>
        <begin position="69"/>
        <end position="102"/>
    </location>
</feature>
<dbReference type="EMBL" id="JBHLZU010000018">
    <property type="protein sequence ID" value="MFB9906487.1"/>
    <property type="molecule type" value="Genomic_DNA"/>
</dbReference>
<proteinExistence type="predicted"/>
<protein>
    <submittedName>
        <fullName evidence="3">Uncharacterized protein</fullName>
    </submittedName>
</protein>
<sequence>MNLDDELRRLFDDERVELRVRPGAEQAVVRGARRRRNRRRVTAVGAAAVAVVAALAGGTALNGLGKGSSAPPATGAVDGAPTPDVADWSALPPDDVLGPRGQGRLRLGMSEAEAVATGLIKINSKAESNRGCRGYNYVNEVIRHGYYSVLFSEKYGLVRLEARDGAKTPEGIGVGSPVGEVSRRYTDTRSRHGAVGERITDVPGNPDANYWLIVRNDVLTEVRLELKEQDCYP</sequence>
<reference evidence="3 4" key="1">
    <citation type="submission" date="2024-09" db="EMBL/GenBank/DDBJ databases">
        <authorList>
            <person name="Sun Q."/>
            <person name="Mori K."/>
        </authorList>
    </citation>
    <scope>NUCLEOTIDE SEQUENCE [LARGE SCALE GENOMIC DNA]</scope>
    <source>
        <strain evidence="3 4">TBRC 7907</strain>
    </source>
</reference>
<dbReference type="Proteomes" id="UP001589693">
    <property type="component" value="Unassembled WGS sequence"/>
</dbReference>
<evidence type="ECO:0000256" key="2">
    <source>
        <dbReference type="SAM" id="Phobius"/>
    </source>
</evidence>
<evidence type="ECO:0000313" key="4">
    <source>
        <dbReference type="Proteomes" id="UP001589693"/>
    </source>
</evidence>
<name>A0ABV6A006_9PSEU</name>
<organism evidence="3 4">
    <name type="scientific">Allokutzneria oryzae</name>
    <dbReference type="NCBI Taxonomy" id="1378989"/>
    <lineage>
        <taxon>Bacteria</taxon>
        <taxon>Bacillati</taxon>
        <taxon>Actinomycetota</taxon>
        <taxon>Actinomycetes</taxon>
        <taxon>Pseudonocardiales</taxon>
        <taxon>Pseudonocardiaceae</taxon>
        <taxon>Allokutzneria</taxon>
    </lineage>
</organism>